<evidence type="ECO:0000313" key="2">
    <source>
        <dbReference type="EMBL" id="CAF5035581.1"/>
    </source>
</evidence>
<gene>
    <name evidence="2" type="ORF">QYT958_LOCUS40995</name>
</gene>
<dbReference type="Proteomes" id="UP000663848">
    <property type="component" value="Unassembled WGS sequence"/>
</dbReference>
<sequence>QRSTEVEFDNQWENRQRSHNEDNSLLQQQQYHHQHQQIQINVTNNDNNNPSPPRPTQQHEQKQQHPQQQRFSLRTTDARTIAHENRSNQQSNRITSESARYAQTRFPFQPFIIRFSSGK</sequence>
<feature type="compositionally biased region" description="Low complexity" evidence="1">
    <location>
        <begin position="27"/>
        <end position="49"/>
    </location>
</feature>
<feature type="non-terminal residue" evidence="2">
    <location>
        <position position="1"/>
    </location>
</feature>
<evidence type="ECO:0000313" key="3">
    <source>
        <dbReference type="Proteomes" id="UP000663848"/>
    </source>
</evidence>
<accession>A0A822BWN0</accession>
<protein>
    <submittedName>
        <fullName evidence="2">Uncharacterized protein</fullName>
    </submittedName>
</protein>
<feature type="compositionally biased region" description="Acidic residues" evidence="1">
    <location>
        <begin position="1"/>
        <end position="10"/>
    </location>
</feature>
<proteinExistence type="predicted"/>
<name>A0A822BWN0_9BILA</name>
<feature type="region of interest" description="Disordered" evidence="1">
    <location>
        <begin position="1"/>
        <end position="72"/>
    </location>
</feature>
<organism evidence="2 3">
    <name type="scientific">Rotaria socialis</name>
    <dbReference type="NCBI Taxonomy" id="392032"/>
    <lineage>
        <taxon>Eukaryota</taxon>
        <taxon>Metazoa</taxon>
        <taxon>Spiralia</taxon>
        <taxon>Gnathifera</taxon>
        <taxon>Rotifera</taxon>
        <taxon>Eurotatoria</taxon>
        <taxon>Bdelloidea</taxon>
        <taxon>Philodinida</taxon>
        <taxon>Philodinidae</taxon>
        <taxon>Rotaria</taxon>
    </lineage>
</organism>
<reference evidence="2" key="1">
    <citation type="submission" date="2021-02" db="EMBL/GenBank/DDBJ databases">
        <authorList>
            <person name="Nowell W R."/>
        </authorList>
    </citation>
    <scope>NUCLEOTIDE SEQUENCE</scope>
</reference>
<feature type="compositionally biased region" description="Basic and acidic residues" evidence="1">
    <location>
        <begin position="12"/>
        <end position="22"/>
    </location>
</feature>
<dbReference type="EMBL" id="CAJOBR010044841">
    <property type="protein sequence ID" value="CAF5035581.1"/>
    <property type="molecule type" value="Genomic_DNA"/>
</dbReference>
<comment type="caution">
    <text evidence="2">The sequence shown here is derived from an EMBL/GenBank/DDBJ whole genome shotgun (WGS) entry which is preliminary data.</text>
</comment>
<dbReference type="AlphaFoldDB" id="A0A822BWN0"/>
<feature type="non-terminal residue" evidence="2">
    <location>
        <position position="119"/>
    </location>
</feature>
<evidence type="ECO:0000256" key="1">
    <source>
        <dbReference type="SAM" id="MobiDB-lite"/>
    </source>
</evidence>